<dbReference type="GO" id="GO:0006412">
    <property type="term" value="P:translation"/>
    <property type="evidence" value="ECO:0007669"/>
    <property type="project" value="UniProtKB-UniRule"/>
</dbReference>
<dbReference type="Pfam" id="PF00828">
    <property type="entry name" value="Ribosomal_L27A"/>
    <property type="match status" value="1"/>
</dbReference>
<dbReference type="GO" id="GO:0003735">
    <property type="term" value="F:structural constituent of ribosome"/>
    <property type="evidence" value="ECO:0007669"/>
    <property type="project" value="InterPro"/>
</dbReference>
<dbReference type="GO" id="GO:0015934">
    <property type="term" value="C:large ribosomal subunit"/>
    <property type="evidence" value="ECO:0007669"/>
    <property type="project" value="InterPro"/>
</dbReference>
<comment type="subunit">
    <text evidence="5">Part of the 50S ribosomal subunit.</text>
</comment>
<feature type="compositionally biased region" description="Basic and acidic residues" evidence="6">
    <location>
        <begin position="14"/>
        <end position="25"/>
    </location>
</feature>
<dbReference type="Gene3D" id="4.10.990.10">
    <property type="match status" value="1"/>
</dbReference>
<name>A0A7T9I2E8_9ARCH</name>
<dbReference type="InterPro" id="IPR021131">
    <property type="entry name" value="Ribosomal_uL15/eL18"/>
</dbReference>
<evidence type="ECO:0000259" key="7">
    <source>
        <dbReference type="Pfam" id="PF00828"/>
    </source>
</evidence>
<evidence type="ECO:0000256" key="3">
    <source>
        <dbReference type="ARBA" id="ARBA00023274"/>
    </source>
</evidence>
<keyword evidence="3 5" id="KW-0687">Ribonucleoprotein</keyword>
<accession>A0A7T9I2E8</accession>
<gene>
    <name evidence="5" type="primary">rpl15</name>
    <name evidence="8" type="ORF">IPJ89_01890</name>
</gene>
<evidence type="ECO:0000313" key="8">
    <source>
        <dbReference type="EMBL" id="QQR92976.1"/>
    </source>
</evidence>
<dbReference type="SUPFAM" id="SSF52080">
    <property type="entry name" value="Ribosomal proteins L15p and L18e"/>
    <property type="match status" value="1"/>
</dbReference>
<dbReference type="EMBL" id="CP064981">
    <property type="protein sequence ID" value="QQR92976.1"/>
    <property type="molecule type" value="Genomic_DNA"/>
</dbReference>
<dbReference type="InterPro" id="IPR030878">
    <property type="entry name" value="Ribosomal_uL15"/>
</dbReference>
<dbReference type="HAMAP" id="MF_01341">
    <property type="entry name" value="Ribosomal_uL15"/>
    <property type="match status" value="1"/>
</dbReference>
<evidence type="ECO:0000256" key="5">
    <source>
        <dbReference type="HAMAP-Rule" id="MF_01341"/>
    </source>
</evidence>
<dbReference type="AlphaFoldDB" id="A0A7T9I2E8"/>
<keyword evidence="5" id="KW-0694">RNA-binding</keyword>
<comment type="function">
    <text evidence="5">Binds to the 23S rRNA.</text>
</comment>
<dbReference type="Gene3D" id="3.100.10.10">
    <property type="match status" value="1"/>
</dbReference>
<reference evidence="8" key="1">
    <citation type="submission" date="2020-11" db="EMBL/GenBank/DDBJ databases">
        <title>Connecting structure to function with the recovery of over 1000 high-quality activated sludge metagenome-assembled genomes encoding full-length rRNA genes using long-read sequencing.</title>
        <authorList>
            <person name="Singleton C.M."/>
            <person name="Petriglieri F."/>
            <person name="Kristensen J.M."/>
            <person name="Kirkegaard R.H."/>
            <person name="Michaelsen T.Y."/>
            <person name="Andersen M.H."/>
            <person name="Karst S.M."/>
            <person name="Dueholm M.S."/>
            <person name="Nielsen P.H."/>
            <person name="Albertsen M."/>
        </authorList>
    </citation>
    <scope>NUCLEOTIDE SEQUENCE</scope>
    <source>
        <strain evidence="8">Fred_18-Q3-R57-64_BAT3C.431</strain>
    </source>
</reference>
<organism evidence="8">
    <name type="scientific">Candidatus Iainarchaeum sp</name>
    <dbReference type="NCBI Taxonomy" id="3101447"/>
    <lineage>
        <taxon>Archaea</taxon>
        <taxon>Candidatus Iainarchaeota</taxon>
        <taxon>Candidatus Iainarchaeia</taxon>
        <taxon>Candidatus Iainarchaeales</taxon>
        <taxon>Candidatus Iainarchaeaceae</taxon>
        <taxon>Candidatus Iainarchaeum</taxon>
    </lineage>
</organism>
<feature type="region of interest" description="Disordered" evidence="6">
    <location>
        <begin position="131"/>
        <end position="155"/>
    </location>
</feature>
<keyword evidence="2 5" id="KW-0689">Ribosomal protein</keyword>
<evidence type="ECO:0000256" key="4">
    <source>
        <dbReference type="ARBA" id="ARBA00035200"/>
    </source>
</evidence>
<feature type="domain" description="Large ribosomal subunit protein uL15/eL18" evidence="7">
    <location>
        <begin position="74"/>
        <end position="137"/>
    </location>
</feature>
<sequence length="155" mass="17195">MVVRKRGMRKKQRGERTHGHGDTKNWRGSGNRGGVGKAGSHKHKFSKYYPTFGVKVRLNPKAKGKALNLEQIMQELPKWKAQGKVVQEEGQWVIDGTRLKIAKVLGSGSIASNLLFKNIAVTEKAREKIEAADGEVESEFERVTGEEGNAEPQAE</sequence>
<keyword evidence="5" id="KW-0699">rRNA-binding</keyword>
<proteinExistence type="inferred from homology"/>
<comment type="similarity">
    <text evidence="1 5">Belongs to the universal ribosomal protein uL15 family.</text>
</comment>
<dbReference type="InterPro" id="IPR027386">
    <property type="entry name" value="Rbsml_uL15_N"/>
</dbReference>
<evidence type="ECO:0000256" key="6">
    <source>
        <dbReference type="SAM" id="MobiDB-lite"/>
    </source>
</evidence>
<dbReference type="Proteomes" id="UP000596004">
    <property type="component" value="Chromosome"/>
</dbReference>
<feature type="compositionally biased region" description="Basic residues" evidence="6">
    <location>
        <begin position="1"/>
        <end position="13"/>
    </location>
</feature>
<evidence type="ECO:0000256" key="1">
    <source>
        <dbReference type="ARBA" id="ARBA00007320"/>
    </source>
</evidence>
<evidence type="ECO:0000256" key="2">
    <source>
        <dbReference type="ARBA" id="ARBA00022980"/>
    </source>
</evidence>
<dbReference type="InterPro" id="IPR036227">
    <property type="entry name" value="Ribosomal_uL15/eL18_sf"/>
</dbReference>
<dbReference type="GO" id="GO:0019843">
    <property type="term" value="F:rRNA binding"/>
    <property type="evidence" value="ECO:0007669"/>
    <property type="project" value="UniProtKB-UniRule"/>
</dbReference>
<protein>
    <recommendedName>
        <fullName evidence="4 5">Large ribosomal subunit protein uL15</fullName>
    </recommendedName>
</protein>
<feature type="region of interest" description="Disordered" evidence="6">
    <location>
        <begin position="1"/>
        <end position="42"/>
    </location>
</feature>